<feature type="transmembrane region" description="Helical" evidence="6">
    <location>
        <begin position="6"/>
        <end position="27"/>
    </location>
</feature>
<feature type="transmembrane region" description="Helical" evidence="6">
    <location>
        <begin position="310"/>
        <end position="337"/>
    </location>
</feature>
<dbReference type="KEGG" id="vg:11464268"/>
<keyword evidence="7" id="KW-0946">Virion</keyword>
<evidence type="ECO:0000256" key="1">
    <source>
        <dbReference type="ARBA" id="ARBA00004167"/>
    </source>
</evidence>
<evidence type="ECO:0000256" key="3">
    <source>
        <dbReference type="ARBA" id="ARBA00022729"/>
    </source>
</evidence>
<evidence type="ECO:0000256" key="2">
    <source>
        <dbReference type="ARBA" id="ARBA00022692"/>
    </source>
</evidence>
<keyword evidence="7" id="KW-0261">Viral envelope protein</keyword>
<protein>
    <submittedName>
        <fullName evidence="7">Envelope glycoprotein UL37</fullName>
    </submittedName>
</protein>
<keyword evidence="2 6" id="KW-0812">Transmembrane</keyword>
<evidence type="ECO:0000313" key="7">
    <source>
        <dbReference type="EMBL" id="AEV80898.1"/>
    </source>
</evidence>
<organism evidence="7 8">
    <name type="scientific">Saimiriine betaherpesvirus 4</name>
    <dbReference type="NCBI Taxonomy" id="1535247"/>
    <lineage>
        <taxon>Viruses</taxon>
        <taxon>Duplodnaviria</taxon>
        <taxon>Heunggongvirae</taxon>
        <taxon>Peploviricota</taxon>
        <taxon>Herviviricetes</taxon>
        <taxon>Herpesvirales</taxon>
        <taxon>Orthoherpesviridae</taxon>
        <taxon>Betaherpesvirinae</taxon>
        <taxon>Cytomegalovirus</taxon>
        <taxon>Cytomegalovirus saimiriinebeta4</taxon>
    </lineage>
</organism>
<accession>G8XSV1</accession>
<sequence length="365" mass="42620">MSRGNLPVKLIDCLGVAGLALFCYASYKWIDWKSKRDPYPWLTRFKREVERRNRYTLAGMFVFHLLIPIMCVTLDCELRTCLQRTGYLTTSGCVLDCVFNHSLVYRGPCDEVFQIMRWNISFPRKDTRDIQSTILNLGLRYYLEGHVLAHVTANLHLKSSKLSVVEHLVCTKDEDGMVNGTMSLNWGLQGIYNFSSVTNRTYDTNKDVWTSPSKNRQKTHNTIVSFLNQEAENDFEFLKEVCHRLVNKRMKKYIVVIGRRVNRLKNEQVCRMRSIPVDWHVPWINWTKFTVIPKMRWTVLVDTELVRNRVILTTIGMCILGSGMFLMLGMFFMVILWRRHDLISDLRKPPVTKSPIFFTKASGDV</sequence>
<dbReference type="Proteomes" id="UP000097892">
    <property type="component" value="Segment"/>
</dbReference>
<keyword evidence="8" id="KW-1185">Reference proteome</keyword>
<reference evidence="7" key="1">
    <citation type="submission" date="2011-12" db="EMBL/GenBank/DDBJ databases">
        <title>Comparative genomics of primate cytomegaloviruses.</title>
        <authorList>
            <person name="Davison A.J."/>
            <person name="Holton M."/>
            <person name="Dolan A."/>
            <person name="Dargan D.J."/>
            <person name="Gatherer D."/>
            <person name="Hayward G.S."/>
        </authorList>
    </citation>
    <scope>NUCLEOTIDE SEQUENCE [LARGE SCALE GENOMIC DNA]</scope>
    <source>
        <strain evidence="7">SqSHV</strain>
    </source>
</reference>
<dbReference type="OrthoDB" id="27767at10239"/>
<evidence type="ECO:0000256" key="5">
    <source>
        <dbReference type="ARBA" id="ARBA00023136"/>
    </source>
</evidence>
<proteinExistence type="predicted"/>
<dbReference type="GO" id="GO:0019031">
    <property type="term" value="C:viral envelope"/>
    <property type="evidence" value="ECO:0007669"/>
    <property type="project" value="UniProtKB-KW"/>
</dbReference>
<dbReference type="GeneID" id="11464268"/>
<feature type="transmembrane region" description="Helical" evidence="6">
    <location>
        <begin position="55"/>
        <end position="75"/>
    </location>
</feature>
<keyword evidence="5 6" id="KW-0472">Membrane</keyword>
<comment type="subcellular location">
    <subcellularLocation>
        <location evidence="1">Membrane</location>
        <topology evidence="1">Single-pass membrane protein</topology>
    </subcellularLocation>
</comment>
<gene>
    <name evidence="7" type="primary">UL37</name>
</gene>
<dbReference type="InterPro" id="IPR010880">
    <property type="entry name" value="Herpes_UL37_HHV-5-rel"/>
</dbReference>
<dbReference type="RefSeq" id="YP_004940209.1">
    <property type="nucleotide sequence ID" value="NC_016448.1"/>
</dbReference>
<keyword evidence="4 6" id="KW-1133">Transmembrane helix</keyword>
<evidence type="ECO:0000313" key="8">
    <source>
        <dbReference type="Proteomes" id="UP000097892"/>
    </source>
</evidence>
<evidence type="ECO:0000256" key="6">
    <source>
        <dbReference type="SAM" id="Phobius"/>
    </source>
</evidence>
<name>G8XSV1_9BETA</name>
<dbReference type="EMBL" id="FJ483967">
    <property type="protein sequence ID" value="AEV80898.1"/>
    <property type="molecule type" value="Genomic_DNA"/>
</dbReference>
<dbReference type="Pfam" id="PF07413">
    <property type="entry name" value="Herpes_UL37_2"/>
    <property type="match status" value="1"/>
</dbReference>
<dbReference type="GO" id="GO:0016020">
    <property type="term" value="C:membrane"/>
    <property type="evidence" value="ECO:0007669"/>
    <property type="project" value="UniProtKB-SubCell"/>
</dbReference>
<evidence type="ECO:0000256" key="4">
    <source>
        <dbReference type="ARBA" id="ARBA00022989"/>
    </source>
</evidence>
<keyword evidence="3" id="KW-0732">Signal</keyword>